<organism evidence="2">
    <name type="scientific">hydrothermal vent metagenome</name>
    <dbReference type="NCBI Taxonomy" id="652676"/>
    <lineage>
        <taxon>unclassified sequences</taxon>
        <taxon>metagenomes</taxon>
        <taxon>ecological metagenomes</taxon>
    </lineage>
</organism>
<dbReference type="Pfam" id="PF03480">
    <property type="entry name" value="DctP"/>
    <property type="match status" value="1"/>
</dbReference>
<dbReference type="InterPro" id="IPR004682">
    <property type="entry name" value="TRAP_DctP"/>
</dbReference>
<dbReference type="NCBIfam" id="NF037995">
    <property type="entry name" value="TRAP_S1"/>
    <property type="match status" value="1"/>
</dbReference>
<gene>
    <name evidence="2" type="ORF">MNBD_IGNAVI01-1241</name>
</gene>
<dbReference type="PIRSF" id="PIRSF006470">
    <property type="entry name" value="DctB"/>
    <property type="match status" value="1"/>
</dbReference>
<keyword evidence="1" id="KW-0732">Signal</keyword>
<dbReference type="PANTHER" id="PTHR33376:SF2">
    <property type="entry name" value="DICARBOXYLATE-BINDING PERIPLASMIC PROTEIN"/>
    <property type="match status" value="1"/>
</dbReference>
<dbReference type="GO" id="GO:0055085">
    <property type="term" value="P:transmembrane transport"/>
    <property type="evidence" value="ECO:0007669"/>
    <property type="project" value="InterPro"/>
</dbReference>
<dbReference type="InterPro" id="IPR038404">
    <property type="entry name" value="TRAP_DctP_sf"/>
</dbReference>
<reference evidence="2" key="1">
    <citation type="submission" date="2018-06" db="EMBL/GenBank/DDBJ databases">
        <authorList>
            <person name="Zhirakovskaya E."/>
        </authorList>
    </citation>
    <scope>NUCLEOTIDE SEQUENCE</scope>
</reference>
<dbReference type="AlphaFoldDB" id="A0A3B1BQZ4"/>
<dbReference type="Gene3D" id="3.40.190.170">
    <property type="entry name" value="Bacterial extracellular solute-binding protein, family 7"/>
    <property type="match status" value="1"/>
</dbReference>
<dbReference type="GO" id="GO:0030288">
    <property type="term" value="C:outer membrane-bounded periplasmic space"/>
    <property type="evidence" value="ECO:0007669"/>
    <property type="project" value="InterPro"/>
</dbReference>
<sequence>MKISRIRNTLILLALTFIFSCAAKSDVTVIKLAHGLDPTHPVHKAMVFMAEKLKEKSNGTMRIDIYPSQQLGTERQCVELLQIGSLGMTKISASVMENFSPLYTVFSLPYVFKDDQHAYDVLDSEIGKRILLSSQKYLLRGLCYYDAGSRSFYTINKPIYTPKDLDGLKIRTQESQTSVKLVNALGGSATPIAWGELYTALQQGVVDGAENNPPSFYLSKHYEVCKYYSLDEHTTVPDVLLISTKIWKSLTPDEQKWLQEAVDESTVYERKIWRIASQHALEEVQKAGVKIIHPDKKLFEEKIQPLYEEYKSKPKIYNLLQEIKRFEKNDTTKN</sequence>
<dbReference type="EMBL" id="UOGD01000166">
    <property type="protein sequence ID" value="VAX20369.1"/>
    <property type="molecule type" value="Genomic_DNA"/>
</dbReference>
<evidence type="ECO:0000313" key="2">
    <source>
        <dbReference type="EMBL" id="VAX20369.1"/>
    </source>
</evidence>
<accession>A0A3B1BQZ4</accession>
<dbReference type="CDD" id="cd13671">
    <property type="entry name" value="PBP2_TRAP_SBP_like_3"/>
    <property type="match status" value="1"/>
</dbReference>
<dbReference type="PANTHER" id="PTHR33376">
    <property type="match status" value="1"/>
</dbReference>
<dbReference type="PROSITE" id="PS51257">
    <property type="entry name" value="PROKAR_LIPOPROTEIN"/>
    <property type="match status" value="1"/>
</dbReference>
<proteinExistence type="predicted"/>
<dbReference type="NCBIfam" id="TIGR00787">
    <property type="entry name" value="dctP"/>
    <property type="match status" value="1"/>
</dbReference>
<name>A0A3B1BQZ4_9ZZZZ</name>
<dbReference type="GO" id="GO:0030246">
    <property type="term" value="F:carbohydrate binding"/>
    <property type="evidence" value="ECO:0007669"/>
    <property type="project" value="TreeGrafter"/>
</dbReference>
<evidence type="ECO:0000256" key="1">
    <source>
        <dbReference type="ARBA" id="ARBA00022729"/>
    </source>
</evidence>
<protein>
    <submittedName>
        <fullName evidence="2">TRAP-type C4-dicarboxylate transport system, periplasmic component</fullName>
    </submittedName>
</protein>
<dbReference type="InterPro" id="IPR018389">
    <property type="entry name" value="DctP_fam"/>
</dbReference>